<reference evidence="2" key="1">
    <citation type="submission" date="2020-03" db="EMBL/GenBank/DDBJ databases">
        <title>The deep terrestrial virosphere.</title>
        <authorList>
            <person name="Holmfeldt K."/>
            <person name="Nilsson E."/>
            <person name="Simone D."/>
            <person name="Lopez-Fernandez M."/>
            <person name="Wu X."/>
            <person name="de Brujin I."/>
            <person name="Lundin D."/>
            <person name="Andersson A."/>
            <person name="Bertilsson S."/>
            <person name="Dopson M."/>
        </authorList>
    </citation>
    <scope>NUCLEOTIDE SEQUENCE</scope>
    <source>
        <strain evidence="2">MM415B00636</strain>
    </source>
</reference>
<name>A0A6M3J175_9ZZZZ</name>
<gene>
    <name evidence="2" type="ORF">MM415B00636_0041</name>
</gene>
<sequence>MEGFQQGLSNLVPLALKAQEIKREDAKAKLDFQMKNEKLQFEKIDFLNKLKEAEAKNVAKNIESLQKAGDIEGLQALIPRAQELGLMVPMSPQPNIPEGLSPPAQPWVEPQEMDTYALKQLIEQSTKARFKEPKEEKLYATEEGFLPTERAIGKKKYEKPEKKTLHERNYEEWAKEPENIGKSIMAFEKEVATGKRAPNWITLVNKLDPRDSRTVRSDSEEAVSLTESGQFTRIEKTEQLVTDPTKPEFRELRTHETNVRDVIDLATNMKKMVAEDPTIIGLTGKMQRAIDRVSNQTALMTRAMGPLDKAIANNAKEQIERITKKYDFSKFGPSAARSAGFRSTAIRLAYVNAKALDPGGRLSKDDIQLSLDALASTQGSPGQLNAAMDVLIKNNIQSFKNHYYTLNSKPLPDGFFGKEPHKQIIKFDAQGNILE</sequence>
<evidence type="ECO:0000256" key="1">
    <source>
        <dbReference type="SAM" id="Coils"/>
    </source>
</evidence>
<feature type="coiled-coil region" evidence="1">
    <location>
        <begin position="16"/>
        <end position="68"/>
    </location>
</feature>
<evidence type="ECO:0000313" key="2">
    <source>
        <dbReference type="EMBL" id="QJA63308.1"/>
    </source>
</evidence>
<accession>A0A6M3J175</accession>
<protein>
    <submittedName>
        <fullName evidence="2">Uncharacterized protein</fullName>
    </submittedName>
</protein>
<dbReference type="AlphaFoldDB" id="A0A6M3J175"/>
<dbReference type="EMBL" id="MT141494">
    <property type="protein sequence ID" value="QJA63308.1"/>
    <property type="molecule type" value="Genomic_DNA"/>
</dbReference>
<proteinExistence type="predicted"/>
<keyword evidence="1" id="KW-0175">Coiled coil</keyword>
<organism evidence="2">
    <name type="scientific">viral metagenome</name>
    <dbReference type="NCBI Taxonomy" id="1070528"/>
    <lineage>
        <taxon>unclassified sequences</taxon>
        <taxon>metagenomes</taxon>
        <taxon>organismal metagenomes</taxon>
    </lineage>
</organism>